<dbReference type="Proteomes" id="UP001597304">
    <property type="component" value="Unassembled WGS sequence"/>
</dbReference>
<dbReference type="RefSeq" id="WP_028603718.1">
    <property type="nucleotide sequence ID" value="NZ_JBHUEJ010000010.1"/>
</dbReference>
<evidence type="ECO:0000313" key="2">
    <source>
        <dbReference type="EMBL" id="MFD1709770.1"/>
    </source>
</evidence>
<sequence>MSNIANLKNFSLFTNNNDNVRFFKSKDIQVKADYSCYEPKRELSVSGIKAPSEKALGGDYLKLTIAMGAQGARQYADGALFRNDRKGENAKAPDMTGVLTMPDKSEKRLAGWYKKSTSGVSYLSVAISDKRAADNDSADAPSDDIAAEPHSEPAAAAIAEFDAASDEPIF</sequence>
<feature type="region of interest" description="Disordered" evidence="1">
    <location>
        <begin position="131"/>
        <end position="152"/>
    </location>
</feature>
<accession>A0ABW4KP52</accession>
<evidence type="ECO:0000313" key="3">
    <source>
        <dbReference type="Proteomes" id="UP001597304"/>
    </source>
</evidence>
<gene>
    <name evidence="2" type="ORF">ACFSF0_04075</name>
</gene>
<reference evidence="3" key="1">
    <citation type="journal article" date="2019" name="Int. J. Syst. Evol. Microbiol.">
        <title>The Global Catalogue of Microorganisms (GCM) 10K type strain sequencing project: providing services to taxonomists for standard genome sequencing and annotation.</title>
        <authorList>
            <consortium name="The Broad Institute Genomics Platform"/>
            <consortium name="The Broad Institute Genome Sequencing Center for Infectious Disease"/>
            <person name="Wu L."/>
            <person name="Ma J."/>
        </authorList>
    </citation>
    <scope>NUCLEOTIDE SEQUENCE [LARGE SCALE GENOMIC DNA]</scope>
    <source>
        <strain evidence="3">LMG 29247</strain>
    </source>
</reference>
<keyword evidence="3" id="KW-1185">Reference proteome</keyword>
<dbReference type="EMBL" id="JBHUEJ010000010">
    <property type="protein sequence ID" value="MFD1709770.1"/>
    <property type="molecule type" value="Genomic_DNA"/>
</dbReference>
<protein>
    <submittedName>
        <fullName evidence="2">Uncharacterized protein</fullName>
    </submittedName>
</protein>
<comment type="caution">
    <text evidence="2">The sequence shown here is derived from an EMBL/GenBank/DDBJ whole genome shotgun (WGS) entry which is preliminary data.</text>
</comment>
<name>A0ABW4KP52_9BURK</name>
<evidence type="ECO:0000256" key="1">
    <source>
        <dbReference type="SAM" id="MobiDB-lite"/>
    </source>
</evidence>
<proteinExistence type="predicted"/>
<organism evidence="2 3">
    <name type="scientific">Ottowia flava</name>
    <dbReference type="NCBI Taxonomy" id="2675430"/>
    <lineage>
        <taxon>Bacteria</taxon>
        <taxon>Pseudomonadati</taxon>
        <taxon>Pseudomonadota</taxon>
        <taxon>Betaproteobacteria</taxon>
        <taxon>Burkholderiales</taxon>
        <taxon>Comamonadaceae</taxon>
        <taxon>Ottowia</taxon>
    </lineage>
</organism>